<dbReference type="InterPro" id="IPR038189">
    <property type="entry name" value="Cdc37_Hsp90-bd_sf"/>
</dbReference>
<dbReference type="SUPFAM" id="SSF101391">
    <property type="entry name" value="Hsp90 co-chaperone CDC37"/>
    <property type="match status" value="1"/>
</dbReference>
<evidence type="ECO:0000256" key="8">
    <source>
        <dbReference type="SAM" id="MobiDB-lite"/>
    </source>
</evidence>
<feature type="compositionally biased region" description="Basic and acidic residues" evidence="8">
    <location>
        <begin position="350"/>
        <end position="359"/>
    </location>
</feature>
<reference evidence="12" key="2">
    <citation type="submission" date="2023-03" db="EMBL/GenBank/DDBJ databases">
        <authorList>
            <person name="Inwood S.N."/>
            <person name="Skelly J.G."/>
            <person name="Guhlin J."/>
            <person name="Harrop T.W.R."/>
            <person name="Goldson S.G."/>
            <person name="Dearden P.K."/>
        </authorList>
    </citation>
    <scope>NUCLEOTIDE SEQUENCE</scope>
    <source>
        <strain evidence="12">Irish</strain>
        <tissue evidence="12">Whole body</tissue>
    </source>
</reference>
<comment type="caution">
    <text evidence="12">The sequence shown here is derived from an EMBL/GenBank/DDBJ whole genome shotgun (WGS) entry which is preliminary data.</text>
</comment>
<keyword evidence="5" id="KW-0143">Chaperone</keyword>
<dbReference type="GO" id="GO:0051087">
    <property type="term" value="F:protein-folding chaperone binding"/>
    <property type="evidence" value="ECO:0007669"/>
    <property type="project" value="TreeGrafter"/>
</dbReference>
<dbReference type="SMART" id="SM01070">
    <property type="entry name" value="CDC37_M"/>
    <property type="match status" value="1"/>
</dbReference>
<feature type="region of interest" description="Disordered" evidence="8">
    <location>
        <begin position="347"/>
        <end position="394"/>
    </location>
</feature>
<feature type="compositionally biased region" description="Polar residues" evidence="8">
    <location>
        <begin position="381"/>
        <end position="394"/>
    </location>
</feature>
<evidence type="ECO:0000259" key="10">
    <source>
        <dbReference type="SMART" id="SM01070"/>
    </source>
</evidence>
<dbReference type="InterPro" id="IPR004918">
    <property type="entry name" value="Cdc37"/>
</dbReference>
<dbReference type="GO" id="GO:0031072">
    <property type="term" value="F:heat shock protein binding"/>
    <property type="evidence" value="ECO:0007669"/>
    <property type="project" value="TreeGrafter"/>
</dbReference>
<evidence type="ECO:0000256" key="3">
    <source>
        <dbReference type="ARBA" id="ARBA00020496"/>
    </source>
</evidence>
<gene>
    <name evidence="12" type="ORF">PV328_006925</name>
</gene>
<dbReference type="Gene3D" id="6.10.140.250">
    <property type="match status" value="1"/>
</dbReference>
<keyword evidence="7" id="KW-0175">Coiled coil</keyword>
<proteinExistence type="inferred from homology"/>
<feature type="compositionally biased region" description="Basic and acidic residues" evidence="8">
    <location>
        <begin position="1"/>
        <end position="11"/>
    </location>
</feature>
<dbReference type="Pfam" id="PF08565">
    <property type="entry name" value="CDC37_M"/>
    <property type="match status" value="1"/>
</dbReference>
<evidence type="ECO:0000256" key="7">
    <source>
        <dbReference type="SAM" id="Coils"/>
    </source>
</evidence>
<dbReference type="InterPro" id="IPR013873">
    <property type="entry name" value="Cdc37_C"/>
</dbReference>
<evidence type="ECO:0000256" key="5">
    <source>
        <dbReference type="ARBA" id="ARBA00023186"/>
    </source>
</evidence>
<dbReference type="GO" id="GO:0005737">
    <property type="term" value="C:cytoplasm"/>
    <property type="evidence" value="ECO:0007669"/>
    <property type="project" value="UniProtKB-SubCell"/>
</dbReference>
<dbReference type="EMBL" id="JAQQBS010000002">
    <property type="protein sequence ID" value="KAK0173778.1"/>
    <property type="molecule type" value="Genomic_DNA"/>
</dbReference>
<feature type="domain" description="Cdc37 C-terminal" evidence="9">
    <location>
        <begin position="289"/>
        <end position="380"/>
    </location>
</feature>
<reference evidence="12" key="1">
    <citation type="journal article" date="2023" name="bioRxiv">
        <title>Scaffold-level genome assemblies of two parasitoid biocontrol wasps reveal the parthenogenesis mechanism and an associated novel virus.</title>
        <authorList>
            <person name="Inwood S."/>
            <person name="Skelly J."/>
            <person name="Guhlin J."/>
            <person name="Harrop T."/>
            <person name="Goldson S."/>
            <person name="Dearden P."/>
        </authorList>
    </citation>
    <scope>NUCLEOTIDE SEQUENCE</scope>
    <source>
        <strain evidence="12">Irish</strain>
        <tissue evidence="12">Whole body</tissue>
    </source>
</reference>
<dbReference type="GO" id="GO:0006457">
    <property type="term" value="P:protein folding"/>
    <property type="evidence" value="ECO:0007669"/>
    <property type="project" value="TreeGrafter"/>
</dbReference>
<evidence type="ECO:0000313" key="12">
    <source>
        <dbReference type="EMBL" id="KAK0173778.1"/>
    </source>
</evidence>
<dbReference type="GO" id="GO:0051082">
    <property type="term" value="F:unfolded protein binding"/>
    <property type="evidence" value="ECO:0007669"/>
    <property type="project" value="TreeGrafter"/>
</dbReference>
<dbReference type="AlphaFoldDB" id="A0AA39FQE3"/>
<evidence type="ECO:0000256" key="6">
    <source>
        <dbReference type="ARBA" id="ARBA00031396"/>
    </source>
</evidence>
<dbReference type="Pfam" id="PF08564">
    <property type="entry name" value="CDC37_C"/>
    <property type="match status" value="1"/>
</dbReference>
<dbReference type="GO" id="GO:0019901">
    <property type="term" value="F:protein kinase binding"/>
    <property type="evidence" value="ECO:0007669"/>
    <property type="project" value="InterPro"/>
</dbReference>
<evidence type="ECO:0000256" key="1">
    <source>
        <dbReference type="ARBA" id="ARBA00004496"/>
    </source>
</evidence>
<feature type="domain" description="Cdc37 Hsp90 binding" evidence="10">
    <location>
        <begin position="115"/>
        <end position="285"/>
    </location>
</feature>
<dbReference type="Gene3D" id="1.20.58.610">
    <property type="entry name" value="Cdc37, Hsp90 binding domain"/>
    <property type="match status" value="1"/>
</dbReference>
<organism evidence="12 13">
    <name type="scientific">Microctonus aethiopoides</name>
    <dbReference type="NCBI Taxonomy" id="144406"/>
    <lineage>
        <taxon>Eukaryota</taxon>
        <taxon>Metazoa</taxon>
        <taxon>Ecdysozoa</taxon>
        <taxon>Arthropoda</taxon>
        <taxon>Hexapoda</taxon>
        <taxon>Insecta</taxon>
        <taxon>Pterygota</taxon>
        <taxon>Neoptera</taxon>
        <taxon>Endopterygota</taxon>
        <taxon>Hymenoptera</taxon>
        <taxon>Apocrita</taxon>
        <taxon>Ichneumonoidea</taxon>
        <taxon>Braconidae</taxon>
        <taxon>Euphorinae</taxon>
        <taxon>Microctonus</taxon>
    </lineage>
</organism>
<name>A0AA39FQE3_9HYME</name>
<protein>
    <recommendedName>
        <fullName evidence="3">Hsp90 co-chaperone Cdc37</fullName>
    </recommendedName>
    <alternativeName>
        <fullName evidence="6">Hsp90 chaperone protein kinase-targeting subunit</fullName>
    </alternativeName>
</protein>
<sequence length="394" mass="45724">MVDYSKWKNIEISDDEDDTHPNIDTPSLFRWRHQARVERMEEQKKEQEEIERKKAETLEKLQKTKEKIAALEKEKADSPDLNMMKNALQELELEKEKVMSKEDELKKKEKLMPWNVDTIGHAGFTKTIINTKPRKGEDDSELPDDVREQRMNEFVKENEKKLKKYGMLRRYDDSKQYLQDNPHLACEYTANYLVIWCINLEMEEKSDLMEHVAHQCICMQYILELSKQLDVDPRACFSSFFSRIQIADPEYKKSFDDEVASFKDRIRKRAAEKVAEAIKKAEEEDKLARLGPGGLDPVEVFESLPEPLQKCFEAQDIPLLQQTIATMPVDEAKYHIRRCIDSGLWVPDAKANEKEKQDGTEEEDEEAEEEQEGAAAAAVSANKSTESTVTPDPE</sequence>
<evidence type="ECO:0000259" key="9">
    <source>
        <dbReference type="SMART" id="SM01069"/>
    </source>
</evidence>
<dbReference type="FunFam" id="1.20.58.610:FF:000001">
    <property type="entry name" value="Hsp90 co-chaperone Cdc37-like 1"/>
    <property type="match status" value="1"/>
</dbReference>
<dbReference type="Proteomes" id="UP001168990">
    <property type="component" value="Unassembled WGS sequence"/>
</dbReference>
<comment type="subcellular location">
    <subcellularLocation>
        <location evidence="1">Cytoplasm</location>
    </subcellularLocation>
</comment>
<evidence type="ECO:0000256" key="4">
    <source>
        <dbReference type="ARBA" id="ARBA00022490"/>
    </source>
</evidence>
<dbReference type="PANTHER" id="PTHR12800">
    <property type="entry name" value="CDC37-RELATED"/>
    <property type="match status" value="1"/>
</dbReference>
<dbReference type="InterPro" id="IPR013874">
    <property type="entry name" value="Cdc37_Hsp90-bd"/>
</dbReference>
<comment type="similarity">
    <text evidence="2">Belongs to the CDC37 family.</text>
</comment>
<dbReference type="InterPro" id="IPR013855">
    <property type="entry name" value="Cdc37_N_dom"/>
</dbReference>
<accession>A0AA39FQE3</accession>
<feature type="region of interest" description="Disordered" evidence="8">
    <location>
        <begin position="1"/>
        <end position="26"/>
    </location>
</feature>
<dbReference type="PANTHER" id="PTHR12800:SF4">
    <property type="entry name" value="HSP90 CO-CHAPERONE CDC37"/>
    <property type="match status" value="1"/>
</dbReference>
<feature type="domain" description="Cdc37 N-terminal" evidence="11">
    <location>
        <begin position="1"/>
        <end position="127"/>
    </location>
</feature>
<evidence type="ECO:0000259" key="11">
    <source>
        <dbReference type="SMART" id="SM01071"/>
    </source>
</evidence>
<keyword evidence="4" id="KW-0963">Cytoplasm</keyword>
<dbReference type="GO" id="GO:0050821">
    <property type="term" value="P:protein stabilization"/>
    <property type="evidence" value="ECO:0007669"/>
    <property type="project" value="TreeGrafter"/>
</dbReference>
<evidence type="ECO:0000313" key="13">
    <source>
        <dbReference type="Proteomes" id="UP001168990"/>
    </source>
</evidence>
<feature type="coiled-coil region" evidence="7">
    <location>
        <begin position="30"/>
        <end position="111"/>
    </location>
</feature>
<evidence type="ECO:0000256" key="2">
    <source>
        <dbReference type="ARBA" id="ARBA00006222"/>
    </source>
</evidence>
<dbReference type="SMART" id="SM01071">
    <property type="entry name" value="CDC37_N"/>
    <property type="match status" value="1"/>
</dbReference>
<feature type="compositionally biased region" description="Acidic residues" evidence="8">
    <location>
        <begin position="360"/>
        <end position="372"/>
    </location>
</feature>
<dbReference type="SMART" id="SM01069">
    <property type="entry name" value="CDC37_C"/>
    <property type="match status" value="1"/>
</dbReference>
<keyword evidence="13" id="KW-1185">Reference proteome</keyword>
<dbReference type="Pfam" id="PF03234">
    <property type="entry name" value="CDC37_N"/>
    <property type="match status" value="1"/>
</dbReference>